<proteinExistence type="inferred from homology"/>
<dbReference type="CDD" id="cd00250">
    <property type="entry name" value="CAS_like"/>
    <property type="match status" value="1"/>
</dbReference>
<dbReference type="GO" id="GO:0045329">
    <property type="term" value="P:carnitine biosynthetic process"/>
    <property type="evidence" value="ECO:0007669"/>
    <property type="project" value="TreeGrafter"/>
</dbReference>
<dbReference type="GO" id="GO:0016706">
    <property type="term" value="F:2-oxoglutarate-dependent dioxygenase activity"/>
    <property type="evidence" value="ECO:0007669"/>
    <property type="project" value="UniProtKB-ARBA"/>
</dbReference>
<dbReference type="InterPro" id="IPR010376">
    <property type="entry name" value="GBBH-like_N"/>
</dbReference>
<name>A0A5B8SND5_9GAMM</name>
<dbReference type="KEGG" id="paur:FGL86_03530"/>
<accession>A0A5B8SND5</accession>
<dbReference type="Gene3D" id="3.60.130.10">
    <property type="entry name" value="Clavaminate synthase-like"/>
    <property type="match status" value="1"/>
</dbReference>
<evidence type="ECO:0000313" key="10">
    <source>
        <dbReference type="Proteomes" id="UP000321272"/>
    </source>
</evidence>
<evidence type="ECO:0000313" key="9">
    <source>
        <dbReference type="EMBL" id="QEA38236.1"/>
    </source>
</evidence>
<evidence type="ECO:0000256" key="6">
    <source>
        <dbReference type="ARBA" id="ARBA00023004"/>
    </source>
</evidence>
<dbReference type="InterPro" id="IPR038492">
    <property type="entry name" value="GBBH-like_N_sf"/>
</dbReference>
<dbReference type="PANTHER" id="PTHR10696:SF25">
    <property type="entry name" value="OXIDOREDUCTASE AIM17-RELATED"/>
    <property type="match status" value="1"/>
</dbReference>
<keyword evidence="4" id="KW-0223">Dioxygenase</keyword>
<dbReference type="Gene3D" id="3.30.2020.30">
    <property type="match status" value="1"/>
</dbReference>
<dbReference type="InterPro" id="IPR042098">
    <property type="entry name" value="TauD-like_sf"/>
</dbReference>
<feature type="domain" description="TauD/TfdA-like" evidence="7">
    <location>
        <begin position="159"/>
        <end position="386"/>
    </location>
</feature>
<keyword evidence="5" id="KW-0560">Oxidoreductase</keyword>
<evidence type="ECO:0000256" key="3">
    <source>
        <dbReference type="ARBA" id="ARBA00022723"/>
    </source>
</evidence>
<organism evidence="9 10">
    <name type="scientific">Pistricoccus aurantiacus</name>
    <dbReference type="NCBI Taxonomy" id="1883414"/>
    <lineage>
        <taxon>Bacteria</taxon>
        <taxon>Pseudomonadati</taxon>
        <taxon>Pseudomonadota</taxon>
        <taxon>Gammaproteobacteria</taxon>
        <taxon>Oceanospirillales</taxon>
        <taxon>Halomonadaceae</taxon>
        <taxon>Pistricoccus</taxon>
    </lineage>
</organism>
<dbReference type="GO" id="GO:0046872">
    <property type="term" value="F:metal ion binding"/>
    <property type="evidence" value="ECO:0007669"/>
    <property type="project" value="UniProtKB-KW"/>
</dbReference>
<dbReference type="InterPro" id="IPR003819">
    <property type="entry name" value="TauD/TfdA-like"/>
</dbReference>
<dbReference type="SUPFAM" id="SSF51197">
    <property type="entry name" value="Clavaminate synthase-like"/>
    <property type="match status" value="1"/>
</dbReference>
<evidence type="ECO:0000256" key="1">
    <source>
        <dbReference type="ARBA" id="ARBA00001954"/>
    </source>
</evidence>
<dbReference type="InterPro" id="IPR050411">
    <property type="entry name" value="AlphaKG_dependent_hydroxylases"/>
</dbReference>
<dbReference type="Pfam" id="PF06155">
    <property type="entry name" value="GBBH-like_N"/>
    <property type="match status" value="1"/>
</dbReference>
<evidence type="ECO:0000256" key="4">
    <source>
        <dbReference type="ARBA" id="ARBA00022964"/>
    </source>
</evidence>
<evidence type="ECO:0000259" key="7">
    <source>
        <dbReference type="Pfam" id="PF02668"/>
    </source>
</evidence>
<sequence>MSQANLPLTPDYDAWPVEVWPAEVSHDERLLTLRWQDGRVSRYHSVWLRENAADDSTVNPSTRERILDLSTLGEWPTITSATLDEQGALVVTFTPENRTLRFHPGWLRANDYSNLESPDAPLVPVTTWTGEEMSEPISLDAGGWLTHKNAHAEDDPAFEALLREALEAVLGYGLVRLRNLPTEPGTLARIAERIGPMRDTNFGTLFDVKAKPDPDSNAYTSIALPFHVDLPTREYQPGLQFLHCLENSVEGGQAVMADGFAIAEALREEHPEAFATLTRVKWCYANTAKVTDYVWFDPMIKLDDQSRLLEVRIADFLRGPLMAPFEDIEHAYDALMQLQRMLKEPRFAQRFTYRPGDLVIFDNRRLLHARDAFEGSSGHRWLQGCYMERDEIRSRLRMLWRAERRRRVEALDQLRQENASESALQELADQAQDLGMGY</sequence>
<keyword evidence="6" id="KW-0408">Iron</keyword>
<comment type="similarity">
    <text evidence="2">Belongs to the gamma-BBH/TMLD family.</text>
</comment>
<keyword evidence="3" id="KW-0479">Metal-binding</keyword>
<dbReference type="AlphaFoldDB" id="A0A5B8SND5"/>
<keyword evidence="10" id="KW-1185">Reference proteome</keyword>
<dbReference type="RefSeq" id="WP_147183304.1">
    <property type="nucleotide sequence ID" value="NZ_CP042382.1"/>
</dbReference>
<evidence type="ECO:0000256" key="2">
    <source>
        <dbReference type="ARBA" id="ARBA00008654"/>
    </source>
</evidence>
<dbReference type="Proteomes" id="UP000321272">
    <property type="component" value="Chromosome"/>
</dbReference>
<evidence type="ECO:0000259" key="8">
    <source>
        <dbReference type="Pfam" id="PF06155"/>
    </source>
</evidence>
<protein>
    <submittedName>
        <fullName evidence="9">DUF971 domain-containing protein</fullName>
    </submittedName>
</protein>
<feature type="domain" description="Gamma-butyrobetaine hydroxylase-like N-terminal" evidence="8">
    <location>
        <begin position="24"/>
        <end position="100"/>
    </location>
</feature>
<dbReference type="PANTHER" id="PTHR10696">
    <property type="entry name" value="GAMMA-BUTYROBETAINE HYDROXYLASE-RELATED"/>
    <property type="match status" value="1"/>
</dbReference>
<comment type="cofactor">
    <cofactor evidence="1">
        <name>Fe(2+)</name>
        <dbReference type="ChEBI" id="CHEBI:29033"/>
    </cofactor>
</comment>
<reference evidence="9 10" key="1">
    <citation type="submission" date="2019-06" db="EMBL/GenBank/DDBJ databases">
        <title>Genome analyses of bacteria isolated from kimchi.</title>
        <authorList>
            <person name="Lee S."/>
            <person name="Ahn S."/>
            <person name="Roh S."/>
        </authorList>
    </citation>
    <scope>NUCLEOTIDE SEQUENCE [LARGE SCALE GENOMIC DNA]</scope>
    <source>
        <strain evidence="9 10">CBA4606</strain>
    </source>
</reference>
<dbReference type="EMBL" id="CP042382">
    <property type="protein sequence ID" value="QEA38236.1"/>
    <property type="molecule type" value="Genomic_DNA"/>
</dbReference>
<evidence type="ECO:0000256" key="5">
    <source>
        <dbReference type="ARBA" id="ARBA00023002"/>
    </source>
</evidence>
<dbReference type="Pfam" id="PF02668">
    <property type="entry name" value="TauD"/>
    <property type="match status" value="1"/>
</dbReference>
<gene>
    <name evidence="9" type="ORF">FGL86_03530</name>
</gene>
<dbReference type="OrthoDB" id="979809at2"/>